<protein>
    <recommendedName>
        <fullName evidence="5">DUF4832 domain-containing protein</fullName>
    </recommendedName>
</protein>
<evidence type="ECO:0000259" key="1">
    <source>
        <dbReference type="Pfam" id="PF16116"/>
    </source>
</evidence>
<dbReference type="InterPro" id="IPR032379">
    <property type="entry name" value="DUF4874"/>
</dbReference>
<dbReference type="Pfam" id="PF16116">
    <property type="entry name" value="DUF4832"/>
    <property type="match status" value="1"/>
</dbReference>
<dbReference type="STRING" id="287099.SAMN05660413_01378"/>
<dbReference type="Pfam" id="PF16173">
    <property type="entry name" value="DUF4874"/>
    <property type="match status" value="1"/>
</dbReference>
<name>A0A1I4ZJ51_9FLAO</name>
<gene>
    <name evidence="3" type="ORF">SAMN05660413_01378</name>
</gene>
<dbReference type="Proteomes" id="UP000199153">
    <property type="component" value="Unassembled WGS sequence"/>
</dbReference>
<feature type="domain" description="DUF4832" evidence="1">
    <location>
        <begin position="229"/>
        <end position="432"/>
    </location>
</feature>
<reference evidence="3 4" key="1">
    <citation type="submission" date="2016-10" db="EMBL/GenBank/DDBJ databases">
        <authorList>
            <person name="de Groot N.N."/>
        </authorList>
    </citation>
    <scope>NUCLEOTIDE SEQUENCE [LARGE SCALE GENOMIC DNA]</scope>
    <source>
        <strain evidence="3 4">DSM 17794</strain>
    </source>
</reference>
<dbReference type="EMBL" id="FOVL01000006">
    <property type="protein sequence ID" value="SFN50325.1"/>
    <property type="molecule type" value="Genomic_DNA"/>
</dbReference>
<evidence type="ECO:0000313" key="3">
    <source>
        <dbReference type="EMBL" id="SFN50325.1"/>
    </source>
</evidence>
<evidence type="ECO:0000259" key="2">
    <source>
        <dbReference type="Pfam" id="PF16173"/>
    </source>
</evidence>
<feature type="domain" description="DUF4874" evidence="2">
    <location>
        <begin position="46"/>
        <end position="203"/>
    </location>
</feature>
<sequence length="454" mass="50778">MFHGILWMILVGGLSLGCSDSGTDEEVPEIEPKGITYEESQEVFPNPERGFYDHTEAHGPGDDLTPGQVGSLKSENVSLIIRVYYLGDYKDSPIDEAMLEMINSDMETVRDAGIKAILRFAYTNEMEGEDAPLETVEGHVEQLAPVLNSNKDVIAFIQAGFIGPWGEWHNSSNGLTTVENERKVLFKLLEVLSSDLLVQVRTPGAKQRIFETAEPIGEAIAYTDEFRARVGHHNDCFMAGVDDYGTYGNIEAEKAYISQEALYVPTGGETCPPQGDYPDCAKAREEMKLLRWTYLNRDYYLPVISGWKDAGCLDEFKRRLGYRLVLESAILPEEVDQGDNYSLQINLTNKGFAPLYKSKTTSLVLVNKASGEEYPFELAVDLREVKPGVPYTIEQEVELTGILVGTYDLYLEITDESEKLENRVGYKVRLANKDSWDAESGMNKLQQQVTVLAD</sequence>
<accession>A0A1I4ZJ51</accession>
<organism evidence="3 4">
    <name type="scientific">Salegentibacter flavus</name>
    <dbReference type="NCBI Taxonomy" id="287099"/>
    <lineage>
        <taxon>Bacteria</taxon>
        <taxon>Pseudomonadati</taxon>
        <taxon>Bacteroidota</taxon>
        <taxon>Flavobacteriia</taxon>
        <taxon>Flavobacteriales</taxon>
        <taxon>Flavobacteriaceae</taxon>
        <taxon>Salegentibacter</taxon>
    </lineage>
</organism>
<evidence type="ECO:0008006" key="5">
    <source>
        <dbReference type="Google" id="ProtNLM"/>
    </source>
</evidence>
<dbReference type="AlphaFoldDB" id="A0A1I4ZJ51"/>
<dbReference type="RefSeq" id="WP_175494771.1">
    <property type="nucleotide sequence ID" value="NZ_FOVL01000006.1"/>
</dbReference>
<dbReference type="InterPro" id="IPR032267">
    <property type="entry name" value="DUF4832"/>
</dbReference>
<evidence type="ECO:0000313" key="4">
    <source>
        <dbReference type="Proteomes" id="UP000199153"/>
    </source>
</evidence>
<keyword evidence="4" id="KW-1185">Reference proteome</keyword>
<proteinExistence type="predicted"/>